<dbReference type="InterPro" id="IPR041516">
    <property type="entry name" value="LACTB2_WH"/>
</dbReference>
<dbReference type="InterPro" id="IPR050662">
    <property type="entry name" value="Sec-metab_biosynth-thioest"/>
</dbReference>
<comment type="caution">
    <text evidence="2">The sequence shown here is derived from an EMBL/GenBank/DDBJ whole genome shotgun (WGS) entry which is preliminary data.</text>
</comment>
<name>A0ABQ5UX51_9PROT</name>
<gene>
    <name evidence="2" type="ORF">GCM10007854_08450</name>
</gene>
<dbReference type="SUPFAM" id="SSF56281">
    <property type="entry name" value="Metallo-hydrolase/oxidoreductase"/>
    <property type="match status" value="1"/>
</dbReference>
<dbReference type="InterPro" id="IPR036866">
    <property type="entry name" value="RibonucZ/Hydroxyglut_hydro"/>
</dbReference>
<accession>A0ABQ5UX51</accession>
<evidence type="ECO:0000313" key="2">
    <source>
        <dbReference type="EMBL" id="GLQ19890.1"/>
    </source>
</evidence>
<dbReference type="CDD" id="cd16278">
    <property type="entry name" value="metallo-hydrolase-like_MBL-fold"/>
    <property type="match status" value="1"/>
</dbReference>
<dbReference type="RefSeq" id="WP_284369961.1">
    <property type="nucleotide sequence ID" value="NZ_BSNJ01000002.1"/>
</dbReference>
<proteinExistence type="predicted"/>
<evidence type="ECO:0000259" key="1">
    <source>
        <dbReference type="SMART" id="SM00849"/>
    </source>
</evidence>
<dbReference type="Gene3D" id="1.10.10.10">
    <property type="entry name" value="Winged helix-like DNA-binding domain superfamily/Winged helix DNA-binding domain"/>
    <property type="match status" value="1"/>
</dbReference>
<reference evidence="2" key="1">
    <citation type="journal article" date="2014" name="Int. J. Syst. Evol. Microbiol.">
        <title>Complete genome of a new Firmicutes species belonging to the dominant human colonic microbiota ('Ruminococcus bicirculans') reveals two chromosomes and a selective capacity to utilize plant glucans.</title>
        <authorList>
            <consortium name="NISC Comparative Sequencing Program"/>
            <person name="Wegmann U."/>
            <person name="Louis P."/>
            <person name="Goesmann A."/>
            <person name="Henrissat B."/>
            <person name="Duncan S.H."/>
            <person name="Flint H.J."/>
        </authorList>
    </citation>
    <scope>NUCLEOTIDE SEQUENCE</scope>
    <source>
        <strain evidence="2">NBRC 108216</strain>
    </source>
</reference>
<dbReference type="Pfam" id="PF17778">
    <property type="entry name" value="WHD_BLACT"/>
    <property type="match status" value="1"/>
</dbReference>
<protein>
    <submittedName>
        <fullName evidence="2">MBL fold metallo-hydrolase</fullName>
    </submittedName>
</protein>
<dbReference type="InterPro" id="IPR036388">
    <property type="entry name" value="WH-like_DNA-bd_sf"/>
</dbReference>
<dbReference type="PANTHER" id="PTHR23131:SF0">
    <property type="entry name" value="ENDORIBONUCLEASE LACTB2"/>
    <property type="match status" value="1"/>
</dbReference>
<reference evidence="2" key="2">
    <citation type="submission" date="2023-01" db="EMBL/GenBank/DDBJ databases">
        <title>Draft genome sequence of Algimonas porphyrae strain NBRC 108216.</title>
        <authorList>
            <person name="Sun Q."/>
            <person name="Mori K."/>
        </authorList>
    </citation>
    <scope>NUCLEOTIDE SEQUENCE</scope>
    <source>
        <strain evidence="2">NBRC 108216</strain>
    </source>
</reference>
<evidence type="ECO:0000313" key="3">
    <source>
        <dbReference type="Proteomes" id="UP001161390"/>
    </source>
</evidence>
<dbReference type="SMART" id="SM00849">
    <property type="entry name" value="Lactamase_B"/>
    <property type="match status" value="1"/>
</dbReference>
<dbReference type="Gene3D" id="3.60.15.10">
    <property type="entry name" value="Ribonuclease Z/Hydroxyacylglutathione hydrolase-like"/>
    <property type="match status" value="1"/>
</dbReference>
<dbReference type="PANTHER" id="PTHR23131">
    <property type="entry name" value="ENDORIBONUCLEASE LACTB2"/>
    <property type="match status" value="1"/>
</dbReference>
<keyword evidence="3" id="KW-1185">Reference proteome</keyword>
<dbReference type="EMBL" id="BSNJ01000002">
    <property type="protein sequence ID" value="GLQ19890.1"/>
    <property type="molecule type" value="Genomic_DNA"/>
</dbReference>
<sequence length="301" mass="32294">MASIPFIRDFDFDYGVPAQLSERVVRVIADNPGPFTFTGTGVFIIGASDTVCVIDPGPETPKHMAALDAALAGKTVSHVFVTHHHLDHSPLAAPLAARHGCKVYGYSVHPAAGDGAHMPLEAGDDLSFKPDVEIRDGYTVEGPDWTLSAVHTPGHTSNHLCYALKEENTLFSGDHIMGWSTSVVSPPDGDMGDYLASLRRILDMDFDTILPTHGPAITAVGPFVKAYIDHRLAREAQIMGAIQSGLTEIGPIVAELYKAVDKRLHPAAAHSVLSHLIHMRKTGRVEASGPDGLRQSYRVAA</sequence>
<dbReference type="Pfam" id="PF00753">
    <property type="entry name" value="Lactamase_B"/>
    <property type="match status" value="1"/>
</dbReference>
<dbReference type="Proteomes" id="UP001161390">
    <property type="component" value="Unassembled WGS sequence"/>
</dbReference>
<organism evidence="2 3">
    <name type="scientific">Algimonas porphyrae</name>
    <dbReference type="NCBI Taxonomy" id="1128113"/>
    <lineage>
        <taxon>Bacteria</taxon>
        <taxon>Pseudomonadati</taxon>
        <taxon>Pseudomonadota</taxon>
        <taxon>Alphaproteobacteria</taxon>
        <taxon>Maricaulales</taxon>
        <taxon>Robiginitomaculaceae</taxon>
        <taxon>Algimonas</taxon>
    </lineage>
</organism>
<dbReference type="InterPro" id="IPR001279">
    <property type="entry name" value="Metallo-B-lactamas"/>
</dbReference>
<feature type="domain" description="Metallo-beta-lactamase" evidence="1">
    <location>
        <begin position="38"/>
        <end position="213"/>
    </location>
</feature>